<accession>A0AC60PQC2</accession>
<sequence length="401" mass="44487">MKPGPQPLSRGGQFLVLLQPSTGHHEEPPPHKNPLPGFIRTVLEPVFERLGDRALLKRCSDGMTQNAIECLHSVIWGQNSKNTHDSLLSVERAVAEAVSRFNQGMAKTSKAVAAQLRYSTGSCLIRRSLEKANKLTLRVKRSRRAEAERLAFHASSTTTELAALQLGLRLLDENEPAQVVVLADSRAALSLLHSPDRSPQLATEVVERWLPSHCGTSGNERADQLAARAHGDPGCPLSPVPPFADARLLVRRRVALSHPELEHGPLPRRLPRRLTRGAAAALYRLRTGSSFTPAGRARWRTDRDSSWEHCGAHGDAEHLMCHCPRFSDARADLGRAYSALGCPSDTLDELLRPRLPRAGTERWPATWVTPASRTRCNARGCPHELHELRTLRQRRQRRSMA</sequence>
<keyword evidence="2" id="KW-1185">Reference proteome</keyword>
<gene>
    <name evidence="1" type="ORF">HPB47_000973</name>
</gene>
<evidence type="ECO:0000313" key="1">
    <source>
        <dbReference type="EMBL" id="KAG0423238.1"/>
    </source>
</evidence>
<dbReference type="EMBL" id="JABSTQ010010127">
    <property type="protein sequence ID" value="KAG0423238.1"/>
    <property type="molecule type" value="Genomic_DNA"/>
</dbReference>
<evidence type="ECO:0000313" key="2">
    <source>
        <dbReference type="Proteomes" id="UP000805193"/>
    </source>
</evidence>
<organism evidence="1 2">
    <name type="scientific">Ixodes persulcatus</name>
    <name type="common">Taiga tick</name>
    <dbReference type="NCBI Taxonomy" id="34615"/>
    <lineage>
        <taxon>Eukaryota</taxon>
        <taxon>Metazoa</taxon>
        <taxon>Ecdysozoa</taxon>
        <taxon>Arthropoda</taxon>
        <taxon>Chelicerata</taxon>
        <taxon>Arachnida</taxon>
        <taxon>Acari</taxon>
        <taxon>Parasitiformes</taxon>
        <taxon>Ixodida</taxon>
        <taxon>Ixodoidea</taxon>
        <taxon>Ixodidae</taxon>
        <taxon>Ixodinae</taxon>
        <taxon>Ixodes</taxon>
    </lineage>
</organism>
<comment type="caution">
    <text evidence="1">The sequence shown here is derived from an EMBL/GenBank/DDBJ whole genome shotgun (WGS) entry which is preliminary data.</text>
</comment>
<protein>
    <submittedName>
        <fullName evidence="1">Uncharacterized protein</fullName>
    </submittedName>
</protein>
<dbReference type="Proteomes" id="UP000805193">
    <property type="component" value="Unassembled WGS sequence"/>
</dbReference>
<name>A0AC60PQC2_IXOPE</name>
<proteinExistence type="predicted"/>
<reference evidence="1 2" key="1">
    <citation type="journal article" date="2020" name="Cell">
        <title>Large-Scale Comparative Analyses of Tick Genomes Elucidate Their Genetic Diversity and Vector Capacities.</title>
        <authorList>
            <consortium name="Tick Genome and Microbiome Consortium (TIGMIC)"/>
            <person name="Jia N."/>
            <person name="Wang J."/>
            <person name="Shi W."/>
            <person name="Du L."/>
            <person name="Sun Y."/>
            <person name="Zhan W."/>
            <person name="Jiang J.F."/>
            <person name="Wang Q."/>
            <person name="Zhang B."/>
            <person name="Ji P."/>
            <person name="Bell-Sakyi L."/>
            <person name="Cui X.M."/>
            <person name="Yuan T.T."/>
            <person name="Jiang B.G."/>
            <person name="Yang W.F."/>
            <person name="Lam T.T."/>
            <person name="Chang Q.C."/>
            <person name="Ding S.J."/>
            <person name="Wang X.J."/>
            <person name="Zhu J.G."/>
            <person name="Ruan X.D."/>
            <person name="Zhao L."/>
            <person name="Wei J.T."/>
            <person name="Ye R.Z."/>
            <person name="Que T.C."/>
            <person name="Du C.H."/>
            <person name="Zhou Y.H."/>
            <person name="Cheng J.X."/>
            <person name="Dai P.F."/>
            <person name="Guo W.B."/>
            <person name="Han X.H."/>
            <person name="Huang E.J."/>
            <person name="Li L.F."/>
            <person name="Wei W."/>
            <person name="Gao Y.C."/>
            <person name="Liu J.Z."/>
            <person name="Shao H.Z."/>
            <person name="Wang X."/>
            <person name="Wang C.C."/>
            <person name="Yang T.C."/>
            <person name="Huo Q.B."/>
            <person name="Li W."/>
            <person name="Chen H.Y."/>
            <person name="Chen S.E."/>
            <person name="Zhou L.G."/>
            <person name="Ni X.B."/>
            <person name="Tian J.H."/>
            <person name="Sheng Y."/>
            <person name="Liu T."/>
            <person name="Pan Y.S."/>
            <person name="Xia L.Y."/>
            <person name="Li J."/>
            <person name="Zhao F."/>
            <person name="Cao W.C."/>
        </authorList>
    </citation>
    <scope>NUCLEOTIDE SEQUENCE [LARGE SCALE GENOMIC DNA]</scope>
    <source>
        <strain evidence="1">Iper-2018</strain>
    </source>
</reference>